<gene>
    <name evidence="2" type="ORF">PAUS00366_LOCUS11103</name>
</gene>
<proteinExistence type="predicted"/>
<dbReference type="PANTHER" id="PTHR36847:SF1">
    <property type="entry name" value="AMIDOLIGASE ENZYME"/>
    <property type="match status" value="1"/>
</dbReference>
<sequence>MNSKGYYKKGLGLTPEQEYYIRQYAKEMGIDDFFGEKKSDDDIYDDDALNDNERGGPEDTSEIWKDETDGDSIEALGKCMFTKSEQEEVGGKWDRLVALRDVGKRSLDFQNRHLVFRIAWAFCRNKIGGVIIINQRQTKYQAIEFYDIFKCKEDGLQHEPRYEVQYANSPIKQDADLFLRGETIEYMECSDEAARAFEKHIMSTLRGNGLNDIVSRLVLFQGFLEPIHHSKTDVPDDGNVKINEDRKEFLTENYSNADDQRLVVSYNPLQDQTTFGVEFELSCGIGSQPLTVGWSLVKHSGVRAKLRYKKWSKSGYNYVPLGKRLYGDEWMFVEDRSIRGNPEWAHSSNFELVSPILQDENGLETCRQVFTTALDTCAIHVNGSMGLHVHIGIVEKEKNKDSLLVLQHISWNFCRFECIMDTFFDKSRVGNRFCKSNREAFVDAECDDDETIERIIFECGTRDSLFRLVNPSGRYHKLNLINLKTGRQPTIEFRQHNATDQFEDIEAWTRFCIAFIQKSIEKAGVAADINSAASGTTSTRPPTSKFEELFLLIGDESLKHHFHQRYRRAK</sequence>
<reference evidence="2" key="1">
    <citation type="submission" date="2021-01" db="EMBL/GenBank/DDBJ databases">
        <authorList>
            <person name="Corre E."/>
            <person name="Pelletier E."/>
            <person name="Niang G."/>
            <person name="Scheremetjew M."/>
            <person name="Finn R."/>
            <person name="Kale V."/>
            <person name="Holt S."/>
            <person name="Cochrane G."/>
            <person name="Meng A."/>
            <person name="Brown T."/>
            <person name="Cohen L."/>
        </authorList>
    </citation>
    <scope>NUCLEOTIDE SEQUENCE</scope>
    <source>
        <strain evidence="2">10249 10 AB</strain>
    </source>
</reference>
<evidence type="ECO:0000313" key="2">
    <source>
        <dbReference type="EMBL" id="CAE0718349.1"/>
    </source>
</evidence>
<feature type="region of interest" description="Disordered" evidence="1">
    <location>
        <begin position="42"/>
        <end position="61"/>
    </location>
</feature>
<name>A0A7S4EJK3_9STRA</name>
<dbReference type="EMBL" id="HBIX01015242">
    <property type="protein sequence ID" value="CAE0718349.1"/>
    <property type="molecule type" value="Transcribed_RNA"/>
</dbReference>
<accession>A0A7S4EJK3</accession>
<evidence type="ECO:0000256" key="1">
    <source>
        <dbReference type="SAM" id="MobiDB-lite"/>
    </source>
</evidence>
<dbReference type="Pfam" id="PF12224">
    <property type="entry name" value="Amidoligase_2"/>
    <property type="match status" value="1"/>
</dbReference>
<dbReference type="PANTHER" id="PTHR36847">
    <property type="entry name" value="AMIDOLIGASE ENZYME"/>
    <property type="match status" value="1"/>
</dbReference>
<organism evidence="2">
    <name type="scientific">Pseudo-nitzschia australis</name>
    <dbReference type="NCBI Taxonomy" id="44445"/>
    <lineage>
        <taxon>Eukaryota</taxon>
        <taxon>Sar</taxon>
        <taxon>Stramenopiles</taxon>
        <taxon>Ochrophyta</taxon>
        <taxon>Bacillariophyta</taxon>
        <taxon>Bacillariophyceae</taxon>
        <taxon>Bacillariophycidae</taxon>
        <taxon>Bacillariales</taxon>
        <taxon>Bacillariaceae</taxon>
        <taxon>Pseudo-nitzschia</taxon>
    </lineage>
</organism>
<dbReference type="InterPro" id="IPR022025">
    <property type="entry name" value="Amidoligase_2"/>
</dbReference>
<feature type="compositionally biased region" description="Basic and acidic residues" evidence="1">
    <location>
        <begin position="51"/>
        <end position="61"/>
    </location>
</feature>
<dbReference type="AlphaFoldDB" id="A0A7S4EJK3"/>
<protein>
    <submittedName>
        <fullName evidence="2">Uncharacterized protein</fullName>
    </submittedName>
</protein>